<comment type="caution">
    <text evidence="11">The sequence shown here is derived from an EMBL/GenBank/DDBJ whole genome shotgun (WGS) entry which is preliminary data.</text>
</comment>
<dbReference type="PANTHER" id="PTHR30009">
    <property type="entry name" value="CYTOCHROME C-TYPE SYNTHESIS PROTEIN AND PTS TRANSMEMBRANE COMPONENT"/>
    <property type="match status" value="1"/>
</dbReference>
<comment type="subcellular location">
    <subcellularLocation>
        <location evidence="1">Cell membrane</location>
        <topology evidence="1">Multi-pass membrane protein</topology>
    </subcellularLocation>
</comment>
<dbReference type="PROSITE" id="PS51103">
    <property type="entry name" value="PTS_EIIC_TYPE_1"/>
    <property type="match status" value="1"/>
</dbReference>
<keyword evidence="5" id="KW-0598">Phosphotransferase system</keyword>
<keyword evidence="3" id="KW-1003">Cell membrane</keyword>
<evidence type="ECO:0000313" key="11">
    <source>
        <dbReference type="EMBL" id="GAA0360706.1"/>
    </source>
</evidence>
<evidence type="ECO:0000256" key="8">
    <source>
        <dbReference type="ARBA" id="ARBA00023136"/>
    </source>
</evidence>
<dbReference type="InterPro" id="IPR013013">
    <property type="entry name" value="PTS_EIIC_1"/>
</dbReference>
<sequence length="222" mass="24296">MWDRFKDQIQVFGRSLLLPIGIMAPVGMLVGLMGAFTQGYMIEQVPLLGNETLQLIFRSIQSISNVIFANIPILFAMGVAYGMAKNEKGISVFASIISYLTLLVTMNVFLSATGTLASEEMMGELGQGMVLGIQTLRIDAAGGIISGLLAAKLTDKFYRTQLPLAFAFFAGKKISIDIGLFIYYSNRTYCPYSVGRIHCRTHLDFTSLNDASVGTRYLHHAG</sequence>
<evidence type="ECO:0000256" key="5">
    <source>
        <dbReference type="ARBA" id="ARBA00022683"/>
    </source>
</evidence>
<evidence type="ECO:0000313" key="12">
    <source>
        <dbReference type="Proteomes" id="UP001501166"/>
    </source>
</evidence>
<keyword evidence="4" id="KW-0762">Sugar transport</keyword>
<feature type="domain" description="PTS EIIC type-1" evidence="10">
    <location>
        <begin position="3"/>
        <end position="222"/>
    </location>
</feature>
<reference evidence="11 12" key="1">
    <citation type="journal article" date="2019" name="Int. J. Syst. Evol. Microbiol.">
        <title>The Global Catalogue of Microorganisms (GCM) 10K type strain sequencing project: providing services to taxonomists for standard genome sequencing and annotation.</title>
        <authorList>
            <consortium name="The Broad Institute Genomics Platform"/>
            <consortium name="The Broad Institute Genome Sequencing Center for Infectious Disease"/>
            <person name="Wu L."/>
            <person name="Ma J."/>
        </authorList>
    </citation>
    <scope>NUCLEOTIDE SEQUENCE [LARGE SCALE GENOMIC DNA]</scope>
    <source>
        <strain evidence="11 12">JCM 12662</strain>
    </source>
</reference>
<name>A0ABN0XCB6_9LACT</name>
<keyword evidence="12" id="KW-1185">Reference proteome</keyword>
<feature type="transmembrane region" description="Helical" evidence="9">
    <location>
        <begin position="129"/>
        <end position="150"/>
    </location>
</feature>
<dbReference type="InterPro" id="IPR003352">
    <property type="entry name" value="PTS_EIIC"/>
</dbReference>
<evidence type="ECO:0000256" key="6">
    <source>
        <dbReference type="ARBA" id="ARBA00022692"/>
    </source>
</evidence>
<feature type="transmembrane region" description="Helical" evidence="9">
    <location>
        <begin position="62"/>
        <end position="84"/>
    </location>
</feature>
<feature type="transmembrane region" description="Helical" evidence="9">
    <location>
        <begin position="16"/>
        <end position="42"/>
    </location>
</feature>
<dbReference type="Proteomes" id="UP001501166">
    <property type="component" value="Unassembled WGS sequence"/>
</dbReference>
<evidence type="ECO:0000259" key="10">
    <source>
        <dbReference type="PROSITE" id="PS51103"/>
    </source>
</evidence>
<proteinExistence type="predicted"/>
<evidence type="ECO:0000256" key="2">
    <source>
        <dbReference type="ARBA" id="ARBA00022448"/>
    </source>
</evidence>
<evidence type="ECO:0000256" key="9">
    <source>
        <dbReference type="SAM" id="Phobius"/>
    </source>
</evidence>
<dbReference type="EMBL" id="BAAACW010000068">
    <property type="protein sequence ID" value="GAA0360706.1"/>
    <property type="molecule type" value="Genomic_DNA"/>
</dbReference>
<evidence type="ECO:0000256" key="1">
    <source>
        <dbReference type="ARBA" id="ARBA00004651"/>
    </source>
</evidence>
<keyword evidence="2" id="KW-0813">Transport</keyword>
<keyword evidence="6 9" id="KW-0812">Transmembrane</keyword>
<dbReference type="PANTHER" id="PTHR30009:SF24">
    <property type="entry name" value="PTS SYSTEM, IIBC COMPONENT"/>
    <property type="match status" value="1"/>
</dbReference>
<protein>
    <recommendedName>
        <fullName evidence="10">PTS EIIC type-1 domain-containing protein</fullName>
    </recommendedName>
</protein>
<dbReference type="InterPro" id="IPR050429">
    <property type="entry name" value="PTS_Glucose_EIICBA"/>
</dbReference>
<gene>
    <name evidence="11" type="ORF">GCM10008932_11660</name>
</gene>
<feature type="transmembrane region" description="Helical" evidence="9">
    <location>
        <begin position="96"/>
        <end position="117"/>
    </location>
</feature>
<organism evidence="11 12">
    <name type="scientific">Alkalibacterium iburiense</name>
    <dbReference type="NCBI Taxonomy" id="290589"/>
    <lineage>
        <taxon>Bacteria</taxon>
        <taxon>Bacillati</taxon>
        <taxon>Bacillota</taxon>
        <taxon>Bacilli</taxon>
        <taxon>Lactobacillales</taxon>
        <taxon>Carnobacteriaceae</taxon>
        <taxon>Alkalibacterium</taxon>
    </lineage>
</organism>
<dbReference type="Pfam" id="PF02378">
    <property type="entry name" value="PTS_EIIC"/>
    <property type="match status" value="1"/>
</dbReference>
<feature type="transmembrane region" description="Helical" evidence="9">
    <location>
        <begin position="162"/>
        <end position="184"/>
    </location>
</feature>
<evidence type="ECO:0000256" key="4">
    <source>
        <dbReference type="ARBA" id="ARBA00022597"/>
    </source>
</evidence>
<evidence type="ECO:0000256" key="7">
    <source>
        <dbReference type="ARBA" id="ARBA00022989"/>
    </source>
</evidence>
<accession>A0ABN0XCB6</accession>
<keyword evidence="8 9" id="KW-0472">Membrane</keyword>
<keyword evidence="7 9" id="KW-1133">Transmembrane helix</keyword>
<evidence type="ECO:0000256" key="3">
    <source>
        <dbReference type="ARBA" id="ARBA00022475"/>
    </source>
</evidence>
<dbReference type="RefSeq" id="WP_343754687.1">
    <property type="nucleotide sequence ID" value="NZ_BAAACW010000068.1"/>
</dbReference>